<dbReference type="Pfam" id="PF13242">
    <property type="entry name" value="Hydrolase_like"/>
    <property type="match status" value="1"/>
</dbReference>
<dbReference type="EMBL" id="AJWY01012230">
    <property type="protein sequence ID" value="EKC50513.1"/>
    <property type="molecule type" value="Genomic_DNA"/>
</dbReference>
<sequence>APDMLLAAMEQLGADPDKTVFVGDSEVDIATARAADLPCISVLWGFRDRDVLERAGAQQFAADIAQLQALLG</sequence>
<comment type="caution">
    <text evidence="1">The sequence shown here is derived from an EMBL/GenBank/DDBJ whole genome shotgun (WGS) entry which is preliminary data.</text>
</comment>
<dbReference type="SUPFAM" id="SSF56784">
    <property type="entry name" value="HAD-like"/>
    <property type="match status" value="1"/>
</dbReference>
<protein>
    <submittedName>
        <fullName evidence="1">Phosphoglycolate phosphatase</fullName>
    </submittedName>
</protein>
<proteinExistence type="predicted"/>
<dbReference type="InterPro" id="IPR036412">
    <property type="entry name" value="HAD-like_sf"/>
</dbReference>
<dbReference type="GO" id="GO:0008967">
    <property type="term" value="F:phosphoglycolate phosphatase activity"/>
    <property type="evidence" value="ECO:0007669"/>
    <property type="project" value="TreeGrafter"/>
</dbReference>
<dbReference type="InterPro" id="IPR050155">
    <property type="entry name" value="HAD-like_hydrolase_sf"/>
</dbReference>
<accession>K1RYV5</accession>
<gene>
    <name evidence="1" type="ORF">LEA_17845</name>
</gene>
<organism evidence="1">
    <name type="scientific">human gut metagenome</name>
    <dbReference type="NCBI Taxonomy" id="408170"/>
    <lineage>
        <taxon>unclassified sequences</taxon>
        <taxon>metagenomes</taxon>
        <taxon>organismal metagenomes</taxon>
    </lineage>
</organism>
<dbReference type="GO" id="GO:0005829">
    <property type="term" value="C:cytosol"/>
    <property type="evidence" value="ECO:0007669"/>
    <property type="project" value="TreeGrafter"/>
</dbReference>
<feature type="non-terminal residue" evidence="1">
    <location>
        <position position="1"/>
    </location>
</feature>
<evidence type="ECO:0000313" key="1">
    <source>
        <dbReference type="EMBL" id="EKC50513.1"/>
    </source>
</evidence>
<dbReference type="GO" id="GO:0006281">
    <property type="term" value="P:DNA repair"/>
    <property type="evidence" value="ECO:0007669"/>
    <property type="project" value="TreeGrafter"/>
</dbReference>
<name>K1RYV5_9ZZZZ</name>
<dbReference type="InterPro" id="IPR023214">
    <property type="entry name" value="HAD_sf"/>
</dbReference>
<dbReference type="PANTHER" id="PTHR43434">
    <property type="entry name" value="PHOSPHOGLYCOLATE PHOSPHATASE"/>
    <property type="match status" value="1"/>
</dbReference>
<dbReference type="PANTHER" id="PTHR43434:SF1">
    <property type="entry name" value="PHOSPHOGLYCOLATE PHOSPHATASE"/>
    <property type="match status" value="1"/>
</dbReference>
<reference evidence="1" key="1">
    <citation type="journal article" date="2013" name="Environ. Microbiol.">
        <title>Microbiota from the distal guts of lean and obese adolescents exhibit partial functional redundancy besides clear differences in community structure.</title>
        <authorList>
            <person name="Ferrer M."/>
            <person name="Ruiz A."/>
            <person name="Lanza F."/>
            <person name="Haange S.B."/>
            <person name="Oberbach A."/>
            <person name="Till H."/>
            <person name="Bargiela R."/>
            <person name="Campoy C."/>
            <person name="Segura M.T."/>
            <person name="Richter M."/>
            <person name="von Bergen M."/>
            <person name="Seifert J."/>
            <person name="Suarez A."/>
        </authorList>
    </citation>
    <scope>NUCLEOTIDE SEQUENCE</scope>
</reference>
<dbReference type="AlphaFoldDB" id="K1RYV5"/>
<dbReference type="Gene3D" id="3.40.50.1000">
    <property type="entry name" value="HAD superfamily/HAD-like"/>
    <property type="match status" value="1"/>
</dbReference>